<evidence type="ECO:0008006" key="5">
    <source>
        <dbReference type="Google" id="ProtNLM"/>
    </source>
</evidence>
<sequence>MHMLQWATQLFVAMVATSYAFLGPSTTPVLPRTISTTPVLHSGSQALCRSPAALPRQPSFSFCTPPSPPLSRLHASPAPKEPEEKKEEKEAQPSASSPPSHDSAASGQDVSAPDTRSYDLDEEGRQKAGHGNSDVQRRFDALVEEGKDLLGLVDYLKSHQTEIHITRPQVSLILDKLADTQVVRENLMDRQAKGVVPVREKGMVANPNDFFQAPGRAFMPLEEFQKVQLEAITDTYAILKTKGLLRGYACISDQRGYSESYLSKSVDGEVIEQRTGGLPMSALTPGQAQNLWAYSGVALCVLELAICKFYGVDAGAVIPGTLLGFFVDRFLLGGRGFDALARVVLPRYKERIIRHEAGHFLLAHLLGCPVQDCVLRPVFNGATFGEAGTIFLDQTLFEQLEKAKVSASSLDRYSTIVMGGIAAEALTFQNAQGGSSDEQALILLMSLLGFPLDRISNQARWAALRAVLVIKDYPEAYEALVAALQAGKSVGQCVLAIEDALEATDRPLEYADLQRVLMPSLPPSLANADLSNLTPSFTKGTDVIPAVEAREKKQLAALEEQLKARQRAVNFRLKQVTAQLEGKSPEEVSGMGGEEETQGKIELRGEEMDEEKEIEDQLKSLDERLKALNMQLGGRVGGKDLGGRRGAR</sequence>
<dbReference type="SUPFAM" id="SSF140990">
    <property type="entry name" value="FtsH protease domain-like"/>
    <property type="match status" value="1"/>
</dbReference>
<dbReference type="GO" id="GO:0004176">
    <property type="term" value="F:ATP-dependent peptidase activity"/>
    <property type="evidence" value="ECO:0007669"/>
    <property type="project" value="InterPro"/>
</dbReference>
<reference evidence="3 4" key="1">
    <citation type="submission" date="2019-01" db="EMBL/GenBank/DDBJ databases">
        <title>Nuclear Genome Assembly of the Microalgal Biofuel strain Nannochloropsis salina CCMP1776.</title>
        <authorList>
            <person name="Hovde B."/>
        </authorList>
    </citation>
    <scope>NUCLEOTIDE SEQUENCE [LARGE SCALE GENOMIC DNA]</scope>
    <source>
        <strain evidence="3 4">CCMP1776</strain>
    </source>
</reference>
<proteinExistence type="predicted"/>
<feature type="compositionally biased region" description="Basic and acidic residues" evidence="1">
    <location>
        <begin position="80"/>
        <end position="91"/>
    </location>
</feature>
<dbReference type="AlphaFoldDB" id="A0A4D9D7F6"/>
<keyword evidence="4" id="KW-1185">Reference proteome</keyword>
<feature type="chain" id="PRO_5020024339" description="Peptidase M41 domain-containing protein" evidence="2">
    <location>
        <begin position="21"/>
        <end position="648"/>
    </location>
</feature>
<name>A0A4D9D7F6_9STRA</name>
<dbReference type="PANTHER" id="PTHR33471:SF7">
    <property type="entry name" value="ATP-DEPENDENT ZINC METALLOPROTEASE-RELATED"/>
    <property type="match status" value="1"/>
</dbReference>
<evidence type="ECO:0000313" key="4">
    <source>
        <dbReference type="Proteomes" id="UP000355283"/>
    </source>
</evidence>
<organism evidence="3 4">
    <name type="scientific">Nannochloropsis salina CCMP1776</name>
    <dbReference type="NCBI Taxonomy" id="1027361"/>
    <lineage>
        <taxon>Eukaryota</taxon>
        <taxon>Sar</taxon>
        <taxon>Stramenopiles</taxon>
        <taxon>Ochrophyta</taxon>
        <taxon>Eustigmatophyceae</taxon>
        <taxon>Eustigmatales</taxon>
        <taxon>Monodopsidaceae</taxon>
        <taxon>Microchloropsis</taxon>
        <taxon>Microchloropsis salina</taxon>
    </lineage>
</organism>
<dbReference type="GO" id="GO:0006508">
    <property type="term" value="P:proteolysis"/>
    <property type="evidence" value="ECO:0007669"/>
    <property type="project" value="InterPro"/>
</dbReference>
<evidence type="ECO:0000256" key="1">
    <source>
        <dbReference type="SAM" id="MobiDB-lite"/>
    </source>
</evidence>
<dbReference type="PANTHER" id="PTHR33471">
    <property type="entry name" value="ATP-DEPENDENT ZINC METALLOPROTEASE-RELATED"/>
    <property type="match status" value="1"/>
</dbReference>
<dbReference type="EMBL" id="SDOX01000018">
    <property type="protein sequence ID" value="TFJ84568.1"/>
    <property type="molecule type" value="Genomic_DNA"/>
</dbReference>
<feature type="compositionally biased region" description="Low complexity" evidence="1">
    <location>
        <begin position="92"/>
        <end position="106"/>
    </location>
</feature>
<evidence type="ECO:0000313" key="3">
    <source>
        <dbReference type="EMBL" id="TFJ84568.1"/>
    </source>
</evidence>
<accession>A0A4D9D7F6</accession>
<feature type="compositionally biased region" description="Basic and acidic residues" evidence="1">
    <location>
        <begin position="597"/>
        <end position="606"/>
    </location>
</feature>
<dbReference type="GO" id="GO:0004222">
    <property type="term" value="F:metalloendopeptidase activity"/>
    <property type="evidence" value="ECO:0007669"/>
    <property type="project" value="InterPro"/>
</dbReference>
<dbReference type="InterPro" id="IPR037219">
    <property type="entry name" value="Peptidase_M41-like"/>
</dbReference>
<feature type="region of interest" description="Disordered" evidence="1">
    <location>
        <begin position="59"/>
        <end position="133"/>
    </location>
</feature>
<keyword evidence="2" id="KW-0732">Signal</keyword>
<dbReference type="OrthoDB" id="66620at2759"/>
<feature type="compositionally biased region" description="Basic and acidic residues" evidence="1">
    <location>
        <begin position="116"/>
        <end position="126"/>
    </location>
</feature>
<comment type="caution">
    <text evidence="3">The sequence shown here is derived from an EMBL/GenBank/DDBJ whole genome shotgun (WGS) entry which is preliminary data.</text>
</comment>
<evidence type="ECO:0000256" key="2">
    <source>
        <dbReference type="SAM" id="SignalP"/>
    </source>
</evidence>
<protein>
    <recommendedName>
        <fullName evidence="5">Peptidase M41 domain-containing protein</fullName>
    </recommendedName>
</protein>
<dbReference type="GO" id="GO:0005524">
    <property type="term" value="F:ATP binding"/>
    <property type="evidence" value="ECO:0007669"/>
    <property type="project" value="InterPro"/>
</dbReference>
<gene>
    <name evidence="3" type="ORF">NSK_004033</name>
</gene>
<feature type="signal peptide" evidence="2">
    <location>
        <begin position="1"/>
        <end position="20"/>
    </location>
</feature>
<dbReference type="Gene3D" id="1.20.58.760">
    <property type="entry name" value="Peptidase M41"/>
    <property type="match status" value="1"/>
</dbReference>
<feature type="region of interest" description="Disordered" evidence="1">
    <location>
        <begin position="582"/>
        <end position="611"/>
    </location>
</feature>
<dbReference type="Proteomes" id="UP000355283">
    <property type="component" value="Unassembled WGS sequence"/>
</dbReference>